<reference evidence="2 3" key="1">
    <citation type="submission" date="2023-06" db="EMBL/GenBank/DDBJ databases">
        <title>Cellulomonas sp. MW4 Whole genome sequence.</title>
        <authorList>
            <person name="Park S."/>
        </authorList>
    </citation>
    <scope>NUCLEOTIDE SEQUENCE [LARGE SCALE GENOMIC DNA]</scope>
    <source>
        <strain evidence="2 3">MW4</strain>
    </source>
</reference>
<name>A0ABT7SCE3_9CELL</name>
<evidence type="ECO:0000313" key="2">
    <source>
        <dbReference type="EMBL" id="MDM7853853.1"/>
    </source>
</evidence>
<keyword evidence="2" id="KW-0378">Hydrolase</keyword>
<dbReference type="RefSeq" id="WP_289453369.1">
    <property type="nucleotide sequence ID" value="NZ_JAUCGQ010000001.1"/>
</dbReference>
<dbReference type="Pfam" id="PF20469">
    <property type="entry name" value="OLD-like_TOPRIM"/>
    <property type="match status" value="1"/>
</dbReference>
<gene>
    <name evidence="2" type="ORF">QRT04_02820</name>
</gene>
<dbReference type="Proteomes" id="UP001529338">
    <property type="component" value="Unassembled WGS sequence"/>
</dbReference>
<dbReference type="EMBL" id="JAUCGQ010000001">
    <property type="protein sequence ID" value="MDM7853853.1"/>
    <property type="molecule type" value="Genomic_DNA"/>
</dbReference>
<dbReference type="InterPro" id="IPR034139">
    <property type="entry name" value="TOPRIM_OLD"/>
</dbReference>
<evidence type="ECO:0000259" key="1">
    <source>
        <dbReference type="Pfam" id="PF20469"/>
    </source>
</evidence>
<keyword evidence="3" id="KW-1185">Reference proteome</keyword>
<keyword evidence="2" id="KW-0255">Endonuclease</keyword>
<protein>
    <submittedName>
        <fullName evidence="2">ATP-dependent endonuclease</fullName>
    </submittedName>
</protein>
<accession>A0ABT7SCE3</accession>
<sequence>MSDRRAVAAELAAAGYESGPGAAVLATARASTRIGAATVVLLVEGISDQAAVEAAALGRGRDLRAERVVVVPVGGAHAAGRFLRAVGPLDPGTLVLGLCDAPEADVFRRGLDGARTGAPAHGTPAPGTSSEGPVDALFVCTPDLEGELIRALGPALVEACLAEQGDLAAFRSLQGQPAWRDRPVDAQLRRFLGSGARRKTRYARVLVAAATRDARLPAPLDRILDAARPA</sequence>
<keyword evidence="2" id="KW-0540">Nuclease</keyword>
<organism evidence="2 3">
    <name type="scientific">Cellulomonas alba</name>
    <dbReference type="NCBI Taxonomy" id="3053467"/>
    <lineage>
        <taxon>Bacteria</taxon>
        <taxon>Bacillati</taxon>
        <taxon>Actinomycetota</taxon>
        <taxon>Actinomycetes</taxon>
        <taxon>Micrococcales</taxon>
        <taxon>Cellulomonadaceae</taxon>
        <taxon>Cellulomonas</taxon>
    </lineage>
</organism>
<comment type="caution">
    <text evidence="2">The sequence shown here is derived from an EMBL/GenBank/DDBJ whole genome shotgun (WGS) entry which is preliminary data.</text>
</comment>
<dbReference type="GO" id="GO:0004519">
    <property type="term" value="F:endonuclease activity"/>
    <property type="evidence" value="ECO:0007669"/>
    <property type="project" value="UniProtKB-KW"/>
</dbReference>
<evidence type="ECO:0000313" key="3">
    <source>
        <dbReference type="Proteomes" id="UP001529338"/>
    </source>
</evidence>
<feature type="domain" description="OLD protein-like TOPRIM" evidence="1">
    <location>
        <begin position="37"/>
        <end position="86"/>
    </location>
</feature>
<proteinExistence type="predicted"/>